<dbReference type="PANTHER" id="PTHR22624:SF52">
    <property type="entry name" value="CYSTEINE PROTEASE"/>
    <property type="match status" value="1"/>
</dbReference>
<evidence type="ECO:0000256" key="11">
    <source>
        <dbReference type="RuleBase" id="RU363115"/>
    </source>
</evidence>
<name>A0A7F5RCR8_AGRPL</name>
<dbReference type="PANTHER" id="PTHR22624">
    <property type="entry name" value="CYSTEINE PROTEASE ATG4"/>
    <property type="match status" value="1"/>
</dbReference>
<evidence type="ECO:0000256" key="1">
    <source>
        <dbReference type="ARBA" id="ARBA00004496"/>
    </source>
</evidence>
<evidence type="ECO:0000256" key="7">
    <source>
        <dbReference type="ARBA" id="ARBA00022807"/>
    </source>
</evidence>
<dbReference type="SUPFAM" id="SSF54001">
    <property type="entry name" value="Cysteine proteinases"/>
    <property type="match status" value="1"/>
</dbReference>
<organism evidence="14 15">
    <name type="scientific">Agrilus planipennis</name>
    <name type="common">Emerald ash borer</name>
    <name type="synonym">Agrilus marcopoli</name>
    <dbReference type="NCBI Taxonomy" id="224129"/>
    <lineage>
        <taxon>Eukaryota</taxon>
        <taxon>Metazoa</taxon>
        <taxon>Ecdysozoa</taxon>
        <taxon>Arthropoda</taxon>
        <taxon>Hexapoda</taxon>
        <taxon>Insecta</taxon>
        <taxon>Pterygota</taxon>
        <taxon>Neoptera</taxon>
        <taxon>Endopterygota</taxon>
        <taxon>Coleoptera</taxon>
        <taxon>Polyphaga</taxon>
        <taxon>Elateriformia</taxon>
        <taxon>Buprestoidea</taxon>
        <taxon>Buprestidae</taxon>
        <taxon>Agrilinae</taxon>
        <taxon>Agrilus</taxon>
    </lineage>
</organism>
<dbReference type="OrthoDB" id="2960936at2759"/>
<accession>A0A7F5RCR8</accession>
<keyword evidence="8 11" id="KW-0653">Protein transport</keyword>
<sequence>MNTQIPLREKSTGFLFRINSSTTSTPSGSPNNSRLEDDVEGKVKTRLLSMWNNMKYGMKLKTNFSKESPVWLLGKCYKKVEPHDSTEEGMDIAAYNSNSNISNNEEDDFEGFKSDFTSRLWLTYRREFPVLNGSTYSSDCGWGCMLRSGQMLLAQALICHFLGRGWRWIPDQIPNTRQGIMENINHRKIIKWFGDKPSKNSPFSLHTLVQLGENSGKKPGDWYGPGCVAFLLREAMKLASKDNCEFDKLNIYVAQDCAVYIKDIEEECQTFDNKWKSLILLIPVRLGADKFNTFFSSQLTSLLTLEQCIGIIGGRPKHALYFIGYQDDKLIHLDPHYCQEMVDVWATDFPISSFHCRSPRKLHISKMDPSCCLGFYCSTREEFSNLVETLKLMISPTKTKVFNEYPMFVFSNGSSKDTHIESTIKGHHVDYEFKTCDVLGECTETEEFEIV</sequence>
<dbReference type="GO" id="GO:0034727">
    <property type="term" value="P:piecemeal microautophagy of the nucleus"/>
    <property type="evidence" value="ECO:0007669"/>
    <property type="project" value="TreeGrafter"/>
</dbReference>
<evidence type="ECO:0000313" key="14">
    <source>
        <dbReference type="Proteomes" id="UP000192223"/>
    </source>
</evidence>
<feature type="domain" description="Peptidase C54 catalytic" evidence="13">
    <location>
        <begin position="110"/>
        <end position="388"/>
    </location>
</feature>
<protein>
    <recommendedName>
        <fullName evidence="11">Cysteine protease</fullName>
        <ecNumber evidence="11">3.4.22.-</ecNumber>
    </recommendedName>
</protein>
<evidence type="ECO:0000256" key="10">
    <source>
        <dbReference type="ARBA" id="ARBA00029362"/>
    </source>
</evidence>
<feature type="region of interest" description="Disordered" evidence="12">
    <location>
        <begin position="18"/>
        <end position="38"/>
    </location>
</feature>
<keyword evidence="7" id="KW-0788">Thiol protease</keyword>
<evidence type="ECO:0000256" key="5">
    <source>
        <dbReference type="ARBA" id="ARBA00022670"/>
    </source>
</evidence>
<dbReference type="GO" id="GO:0000045">
    <property type="term" value="P:autophagosome assembly"/>
    <property type="evidence" value="ECO:0007669"/>
    <property type="project" value="TreeGrafter"/>
</dbReference>
<keyword evidence="14" id="KW-1185">Reference proteome</keyword>
<reference evidence="15" key="1">
    <citation type="submission" date="2025-08" db="UniProtKB">
        <authorList>
            <consortium name="RefSeq"/>
        </authorList>
    </citation>
    <scope>IDENTIFICATION</scope>
    <source>
        <tissue evidence="15">Entire body</tissue>
    </source>
</reference>
<evidence type="ECO:0000256" key="9">
    <source>
        <dbReference type="ARBA" id="ARBA00023006"/>
    </source>
</evidence>
<dbReference type="FunCoup" id="A0A7F5RCR8">
    <property type="interactions" value="585"/>
</dbReference>
<dbReference type="GO" id="GO:0019786">
    <property type="term" value="F:protein-phosphatidylethanolamide deconjugating activity"/>
    <property type="evidence" value="ECO:0007669"/>
    <property type="project" value="InterPro"/>
</dbReference>
<dbReference type="InterPro" id="IPR038765">
    <property type="entry name" value="Papain-like_cys_pep_sf"/>
</dbReference>
<comment type="similarity">
    <text evidence="2 11">Belongs to the peptidase C54 family.</text>
</comment>
<evidence type="ECO:0000256" key="4">
    <source>
        <dbReference type="ARBA" id="ARBA00022490"/>
    </source>
</evidence>
<evidence type="ECO:0000256" key="2">
    <source>
        <dbReference type="ARBA" id="ARBA00010958"/>
    </source>
</evidence>
<dbReference type="GeneID" id="108737572"/>
<comment type="function">
    <text evidence="11">Cysteine protease that plays a key role in autophagy by mediating both proteolytic activation and delipidation of ATG8 family proteins.</text>
</comment>
<feature type="compositionally biased region" description="Low complexity" evidence="12">
    <location>
        <begin position="19"/>
        <end position="33"/>
    </location>
</feature>
<dbReference type="AlphaFoldDB" id="A0A7F5RCR8"/>
<evidence type="ECO:0000256" key="6">
    <source>
        <dbReference type="ARBA" id="ARBA00022801"/>
    </source>
</evidence>
<dbReference type="InterPro" id="IPR005078">
    <property type="entry name" value="Peptidase_C54"/>
</dbReference>
<comment type="subcellular location">
    <subcellularLocation>
        <location evidence="1 11">Cytoplasm</location>
    </subcellularLocation>
</comment>
<keyword evidence="4 11" id="KW-0963">Cytoplasm</keyword>
<dbReference type="KEGG" id="apln:108737572"/>
<evidence type="ECO:0000313" key="15">
    <source>
        <dbReference type="RefSeq" id="XP_025833745.1"/>
    </source>
</evidence>
<dbReference type="InParanoid" id="A0A7F5RCR8"/>
<keyword evidence="5 11" id="KW-0645">Protease</keyword>
<dbReference type="Pfam" id="PF03416">
    <property type="entry name" value="Peptidase_C54"/>
    <property type="match status" value="1"/>
</dbReference>
<evidence type="ECO:0000259" key="13">
    <source>
        <dbReference type="Pfam" id="PF03416"/>
    </source>
</evidence>
<dbReference type="GO" id="GO:0005737">
    <property type="term" value="C:cytoplasm"/>
    <property type="evidence" value="ECO:0007669"/>
    <property type="project" value="UniProtKB-SubCell"/>
</dbReference>
<gene>
    <name evidence="15" type="primary">LOC108737572</name>
</gene>
<dbReference type="Proteomes" id="UP000192223">
    <property type="component" value="Unplaced"/>
</dbReference>
<dbReference type="GO" id="GO:0035973">
    <property type="term" value="P:aggrephagy"/>
    <property type="evidence" value="ECO:0007669"/>
    <property type="project" value="TreeGrafter"/>
</dbReference>
<keyword evidence="3" id="KW-0813">Transport</keyword>
<dbReference type="GO" id="GO:0015031">
    <property type="term" value="P:protein transport"/>
    <property type="evidence" value="ECO:0007669"/>
    <property type="project" value="UniProtKB-KW"/>
</dbReference>
<evidence type="ECO:0000256" key="3">
    <source>
        <dbReference type="ARBA" id="ARBA00022448"/>
    </source>
</evidence>
<evidence type="ECO:0000256" key="8">
    <source>
        <dbReference type="ARBA" id="ARBA00022927"/>
    </source>
</evidence>
<dbReference type="InterPro" id="IPR046792">
    <property type="entry name" value="Peptidase_C54_cat"/>
</dbReference>
<keyword evidence="9 11" id="KW-0072">Autophagy</keyword>
<keyword evidence="6 11" id="KW-0378">Hydrolase</keyword>
<dbReference type="GO" id="GO:0016485">
    <property type="term" value="P:protein processing"/>
    <property type="evidence" value="ECO:0007669"/>
    <property type="project" value="TreeGrafter"/>
</dbReference>
<dbReference type="RefSeq" id="XP_025833745.1">
    <property type="nucleotide sequence ID" value="XM_025977960.1"/>
</dbReference>
<dbReference type="EC" id="3.4.22.-" evidence="11"/>
<dbReference type="GO" id="GO:0004197">
    <property type="term" value="F:cysteine-type endopeptidase activity"/>
    <property type="evidence" value="ECO:0007669"/>
    <property type="project" value="TreeGrafter"/>
</dbReference>
<comment type="catalytic activity">
    <reaction evidence="10">
        <text>[protein]-C-terminal L-amino acid-glycyl-phosphatidylethanolamide + H2O = [protein]-C-terminal L-amino acid-glycine + a 1,2-diacyl-sn-glycero-3-phosphoethanolamine</text>
        <dbReference type="Rhea" id="RHEA:67548"/>
        <dbReference type="Rhea" id="RHEA-COMP:17323"/>
        <dbReference type="Rhea" id="RHEA-COMP:17324"/>
        <dbReference type="ChEBI" id="CHEBI:15377"/>
        <dbReference type="ChEBI" id="CHEBI:64612"/>
        <dbReference type="ChEBI" id="CHEBI:172940"/>
        <dbReference type="ChEBI" id="CHEBI:172941"/>
    </reaction>
    <physiologicalReaction direction="left-to-right" evidence="10">
        <dbReference type="Rhea" id="RHEA:67549"/>
    </physiologicalReaction>
</comment>
<evidence type="ECO:0000256" key="12">
    <source>
        <dbReference type="SAM" id="MobiDB-lite"/>
    </source>
</evidence>
<proteinExistence type="inferred from homology"/>
<dbReference type="GO" id="GO:0000423">
    <property type="term" value="P:mitophagy"/>
    <property type="evidence" value="ECO:0007669"/>
    <property type="project" value="TreeGrafter"/>
</dbReference>